<keyword evidence="8" id="KW-0698">rRNA processing</keyword>
<dbReference type="Gene3D" id="2.40.50.140">
    <property type="entry name" value="Nucleic acid-binding proteins"/>
    <property type="match status" value="1"/>
</dbReference>
<evidence type="ECO:0000313" key="21">
    <source>
        <dbReference type="Proteomes" id="UP000641025"/>
    </source>
</evidence>
<keyword evidence="13" id="KW-0255">Endonuclease</keyword>
<dbReference type="SUPFAM" id="SSF50249">
    <property type="entry name" value="Nucleic acid-binding proteins"/>
    <property type="match status" value="1"/>
</dbReference>
<feature type="compositionally biased region" description="Basic residues" evidence="18">
    <location>
        <begin position="638"/>
        <end position="648"/>
    </location>
</feature>
<evidence type="ECO:0000313" key="20">
    <source>
        <dbReference type="EMBL" id="MBJ6799632.1"/>
    </source>
</evidence>
<reference evidence="20 21" key="1">
    <citation type="submission" date="2020-12" db="EMBL/GenBank/DDBJ databases">
        <title>Geomonas sp. Red259, isolated from paddy soil.</title>
        <authorList>
            <person name="Xu Z."/>
            <person name="Zhang Z."/>
            <person name="Masuda Y."/>
            <person name="Itoh H."/>
            <person name="Senoo K."/>
        </authorList>
    </citation>
    <scope>NUCLEOTIDE SEQUENCE [LARGE SCALE GENOMIC DNA]</scope>
    <source>
        <strain evidence="20 21">Red259</strain>
    </source>
</reference>
<dbReference type="InterPro" id="IPR048583">
    <property type="entry name" value="RNase_E_G_thioredoxin-like"/>
</dbReference>
<dbReference type="NCBIfam" id="TIGR00757">
    <property type="entry name" value="RNaseEG"/>
    <property type="match status" value="1"/>
</dbReference>
<dbReference type="InterPro" id="IPR019307">
    <property type="entry name" value="RNA-bd_AU-1/RNase_E/G"/>
</dbReference>
<feature type="compositionally biased region" description="Low complexity" evidence="18">
    <location>
        <begin position="670"/>
        <end position="690"/>
    </location>
</feature>
<feature type="compositionally biased region" description="Low complexity" evidence="18">
    <location>
        <begin position="761"/>
        <end position="786"/>
    </location>
</feature>
<evidence type="ECO:0000256" key="10">
    <source>
        <dbReference type="ARBA" id="ARBA00022722"/>
    </source>
</evidence>
<gene>
    <name evidence="20" type="ORF">JFN90_05725</name>
</gene>
<dbReference type="EMBL" id="JAEMHK010000003">
    <property type="protein sequence ID" value="MBJ6799632.1"/>
    <property type="molecule type" value="Genomic_DNA"/>
</dbReference>
<keyword evidence="6" id="KW-0963">Cytoplasm</keyword>
<dbReference type="PANTHER" id="PTHR30001:SF1">
    <property type="entry name" value="RIBONUCLEASE E_G-LIKE PROTEIN, CHLOROPLASTIC"/>
    <property type="match status" value="1"/>
</dbReference>
<keyword evidence="9" id="KW-0819">tRNA processing</keyword>
<feature type="compositionally biased region" description="Low complexity" evidence="18">
    <location>
        <begin position="867"/>
        <end position="883"/>
    </location>
</feature>
<evidence type="ECO:0000259" key="19">
    <source>
        <dbReference type="PROSITE" id="PS50126"/>
    </source>
</evidence>
<dbReference type="Pfam" id="PF20833">
    <property type="entry name" value="RNase_E_G_Thio"/>
    <property type="match status" value="1"/>
</dbReference>
<evidence type="ECO:0000256" key="2">
    <source>
        <dbReference type="ARBA" id="ARBA00004496"/>
    </source>
</evidence>
<feature type="domain" description="S1 motif" evidence="19">
    <location>
        <begin position="40"/>
        <end position="125"/>
    </location>
</feature>
<dbReference type="InterPro" id="IPR012340">
    <property type="entry name" value="NA-bd_OB-fold"/>
</dbReference>
<feature type="compositionally biased region" description="Basic residues" evidence="18">
    <location>
        <begin position="574"/>
        <end position="585"/>
    </location>
</feature>
<keyword evidence="16" id="KW-0694">RNA-binding</keyword>
<comment type="similarity">
    <text evidence="3">Belongs to the RNase E/G family. RNase G subfamily.</text>
</comment>
<proteinExistence type="inferred from homology"/>
<keyword evidence="7" id="KW-0997">Cell inner membrane</keyword>
<feature type="region of interest" description="Disordered" evidence="18">
    <location>
        <begin position="499"/>
        <end position="922"/>
    </location>
</feature>
<evidence type="ECO:0000256" key="16">
    <source>
        <dbReference type="ARBA" id="ARBA00022884"/>
    </source>
</evidence>
<feature type="compositionally biased region" description="Low complexity" evidence="18">
    <location>
        <begin position="710"/>
        <end position="734"/>
    </location>
</feature>
<evidence type="ECO:0000256" key="11">
    <source>
        <dbReference type="ARBA" id="ARBA00022723"/>
    </source>
</evidence>
<sequence length="922" mass="99503">MSKKMLINALHAEEARVAIVEDGRLVDLDVEIAGNEQTRGNIYKGVVVRVEQGLQAAFVDIGLKKLGFLQMGELHPENWKWREDIPEEQRHRRPRIQEVLRRGQELLVQVEKGERDNKGSALTTYVSLPGRYMVLMPGSDSAGISRKVEAEGERKKLKEIIADMTIPEGYGYIIRTEAMGRTRDELQKDLDSLVAMYEGIRDKGAVMKGAGMVYQESALIIRTIRDYFSADIDEVLVDSKDVFTDVREALKEIDPAFEKLVKMHQEKRPIFSRYQLEEQIDLIYEKKVPLKSGGSIFIEPTEALVSIDVNSGKSTGEKGVEDTAFKTNMEAAEEAARQLRLRDLGGLIVIDFIDMRDRKHNAEVEKTLKSALKADKARVNVARISEFGLLEMSRQRIRQTLNQASSLECPHCDGRGKVKSVEAMALSFLRKVHAAAAKGTVGEVVGSLPLEVAYYLLNRKRHELSQIENDYDIEVTVKGKPSYLLNQMELELVKREKLPQEELPQERSFQAKTAKEEHATAESADGRKKKKRGKKAQEPEAASHPIEAVPVAQVEEPAGEAHVVALEAEPEEHKKKRRRKRKRGKGGAAEGGAEHAAEDMVELAGATPAELAAPGAVEEHDVEHGAEQAHPEGEEVKKKRRRKRRRGKGGHDGLAAGEHKPGESSEGTGESAAVAVQAAPVAESAAAAGEGVEKKPAHKRRGRGKGGAAEGAPEAVVASAAAHTAAAEAPAVQHSLPTDAAPAEAVKPERKGRTPRKAKAAVEAAAASTAPAAAPAVEPAAAQDKPAQAKKRKSAKPAAAEAPVAAPAVATVTEASAALPKAAKAPRNPKAAKAPAPAVEPQAAKAPAEPQKATTVKEPKPKKATKAAKAAKATEAKPAAAAPELEKAPAKRTRKTAPPAAPVEEKPKKPRAPRKKKEETSA</sequence>
<evidence type="ECO:0000256" key="1">
    <source>
        <dbReference type="ARBA" id="ARBA00001946"/>
    </source>
</evidence>
<keyword evidence="17" id="KW-0472">Membrane</keyword>
<keyword evidence="12" id="KW-0699">rRNA-binding</keyword>
<dbReference type="Pfam" id="PF00575">
    <property type="entry name" value="S1"/>
    <property type="match status" value="1"/>
</dbReference>
<dbReference type="InterPro" id="IPR028878">
    <property type="entry name" value="RNase_E"/>
</dbReference>
<evidence type="ECO:0000256" key="5">
    <source>
        <dbReference type="ARBA" id="ARBA00022475"/>
    </source>
</evidence>
<dbReference type="PANTHER" id="PTHR30001">
    <property type="entry name" value="RIBONUCLEASE"/>
    <property type="match status" value="1"/>
</dbReference>
<evidence type="ECO:0000256" key="9">
    <source>
        <dbReference type="ARBA" id="ARBA00022694"/>
    </source>
</evidence>
<dbReference type="Pfam" id="PF10150">
    <property type="entry name" value="RNase_E_G"/>
    <property type="match status" value="1"/>
</dbReference>
<keyword evidence="15" id="KW-0460">Magnesium</keyword>
<comment type="subcellular location">
    <subcellularLocation>
        <location evidence="2">Cytoplasm</location>
    </subcellularLocation>
</comment>
<protein>
    <recommendedName>
        <fullName evidence="4">Ribonuclease G</fullName>
    </recommendedName>
</protein>
<keyword evidence="11" id="KW-0479">Metal-binding</keyword>
<evidence type="ECO:0000256" key="18">
    <source>
        <dbReference type="SAM" id="MobiDB-lite"/>
    </source>
</evidence>
<feature type="compositionally biased region" description="Low complexity" evidence="18">
    <location>
        <begin position="796"/>
        <end position="854"/>
    </location>
</feature>
<dbReference type="Gene3D" id="3.40.1260.20">
    <property type="entry name" value="Ribonuclease E, catalytic domain"/>
    <property type="match status" value="1"/>
</dbReference>
<evidence type="ECO:0000256" key="6">
    <source>
        <dbReference type="ARBA" id="ARBA00022490"/>
    </source>
</evidence>
<accession>A0ABS0YNT6</accession>
<comment type="caution">
    <text evidence="20">The sequence shown here is derived from an EMBL/GenBank/DDBJ whole genome shotgun (WGS) entry which is preliminary data.</text>
</comment>
<keyword evidence="21" id="KW-1185">Reference proteome</keyword>
<evidence type="ECO:0000256" key="12">
    <source>
        <dbReference type="ARBA" id="ARBA00022730"/>
    </source>
</evidence>
<comment type="cofactor">
    <cofactor evidence="1">
        <name>Mg(2+)</name>
        <dbReference type="ChEBI" id="CHEBI:18420"/>
    </cofactor>
</comment>
<dbReference type="CDD" id="cd04453">
    <property type="entry name" value="S1_RNase_E"/>
    <property type="match status" value="1"/>
</dbReference>
<name>A0ABS0YNT6_9BACT</name>
<evidence type="ECO:0000256" key="13">
    <source>
        <dbReference type="ARBA" id="ARBA00022759"/>
    </source>
</evidence>
<keyword evidence="10" id="KW-0540">Nuclease</keyword>
<dbReference type="RefSeq" id="WP_199394139.1">
    <property type="nucleotide sequence ID" value="NZ_JAEMHK010000003.1"/>
</dbReference>
<organism evidence="20 21">
    <name type="scientific">Geomonas propionica</name>
    <dbReference type="NCBI Taxonomy" id="2798582"/>
    <lineage>
        <taxon>Bacteria</taxon>
        <taxon>Pseudomonadati</taxon>
        <taxon>Thermodesulfobacteriota</taxon>
        <taxon>Desulfuromonadia</taxon>
        <taxon>Geobacterales</taxon>
        <taxon>Geobacteraceae</taxon>
        <taxon>Geomonas</taxon>
    </lineage>
</organism>
<dbReference type="HAMAP" id="MF_00970">
    <property type="entry name" value="RNase_E"/>
    <property type="match status" value="1"/>
</dbReference>
<evidence type="ECO:0000256" key="7">
    <source>
        <dbReference type="ARBA" id="ARBA00022519"/>
    </source>
</evidence>
<keyword evidence="14" id="KW-0378">Hydrolase</keyword>
<dbReference type="InterPro" id="IPR004659">
    <property type="entry name" value="RNase_E/G"/>
</dbReference>
<dbReference type="SMART" id="SM00316">
    <property type="entry name" value="S1"/>
    <property type="match status" value="1"/>
</dbReference>
<evidence type="ECO:0000256" key="15">
    <source>
        <dbReference type="ARBA" id="ARBA00022842"/>
    </source>
</evidence>
<evidence type="ECO:0000256" key="3">
    <source>
        <dbReference type="ARBA" id="ARBA00005663"/>
    </source>
</evidence>
<dbReference type="InterPro" id="IPR003029">
    <property type="entry name" value="S1_domain"/>
</dbReference>
<keyword evidence="5" id="KW-1003">Cell membrane</keyword>
<feature type="compositionally biased region" description="Basic and acidic residues" evidence="18">
    <location>
        <begin position="513"/>
        <end position="526"/>
    </location>
</feature>
<evidence type="ECO:0000256" key="14">
    <source>
        <dbReference type="ARBA" id="ARBA00022801"/>
    </source>
</evidence>
<dbReference type="Proteomes" id="UP000641025">
    <property type="component" value="Unassembled WGS sequence"/>
</dbReference>
<evidence type="ECO:0000256" key="8">
    <source>
        <dbReference type="ARBA" id="ARBA00022552"/>
    </source>
</evidence>
<dbReference type="PROSITE" id="PS50126">
    <property type="entry name" value="S1"/>
    <property type="match status" value="1"/>
</dbReference>
<evidence type="ECO:0000256" key="4">
    <source>
        <dbReference type="ARBA" id="ARBA00017719"/>
    </source>
</evidence>
<evidence type="ECO:0000256" key="17">
    <source>
        <dbReference type="ARBA" id="ARBA00023136"/>
    </source>
</evidence>
<feature type="compositionally biased region" description="Basic and acidic residues" evidence="18">
    <location>
        <begin position="617"/>
        <end position="637"/>
    </location>
</feature>